<keyword evidence="2" id="KW-0732">Signal</keyword>
<comment type="caution">
    <text evidence="3">The sequence shown here is derived from an EMBL/GenBank/DDBJ whole genome shotgun (WGS) entry which is preliminary data.</text>
</comment>
<proteinExistence type="predicted"/>
<feature type="chain" id="PRO_5019274182" evidence="2">
    <location>
        <begin position="24"/>
        <end position="290"/>
    </location>
</feature>
<dbReference type="EMBL" id="RYZR01000005">
    <property type="protein sequence ID" value="RUL64190.1"/>
    <property type="molecule type" value="Genomic_DNA"/>
</dbReference>
<keyword evidence="4" id="KW-1185">Reference proteome</keyword>
<dbReference type="Gene3D" id="1.25.40.10">
    <property type="entry name" value="Tetratricopeptide repeat domain"/>
    <property type="match status" value="1"/>
</dbReference>
<accession>A0A432LUD2</accession>
<organism evidence="3 4">
    <name type="scientific">Dyella dinghuensis</name>
    <dbReference type="NCBI Taxonomy" id="1920169"/>
    <lineage>
        <taxon>Bacteria</taxon>
        <taxon>Pseudomonadati</taxon>
        <taxon>Pseudomonadota</taxon>
        <taxon>Gammaproteobacteria</taxon>
        <taxon>Lysobacterales</taxon>
        <taxon>Rhodanobacteraceae</taxon>
        <taxon>Dyella</taxon>
    </lineage>
</organism>
<evidence type="ECO:0000313" key="4">
    <source>
        <dbReference type="Proteomes" id="UP000267077"/>
    </source>
</evidence>
<reference evidence="3 4" key="1">
    <citation type="submission" date="2018-12" db="EMBL/GenBank/DDBJ databases">
        <title>Dyella dinghuensis sp. nov. DHOA06 and Dyella choica sp. nov. 4M-K27, isolated from forest soil.</title>
        <authorList>
            <person name="Qiu L.-H."/>
            <person name="Gao Z.-H."/>
        </authorList>
    </citation>
    <scope>NUCLEOTIDE SEQUENCE [LARGE SCALE GENOMIC DNA]</scope>
    <source>
        <strain evidence="3 4">DHOA06</strain>
    </source>
</reference>
<dbReference type="InterPro" id="IPR011990">
    <property type="entry name" value="TPR-like_helical_dom_sf"/>
</dbReference>
<dbReference type="AlphaFoldDB" id="A0A432LUD2"/>
<feature type="signal peptide" evidence="2">
    <location>
        <begin position="1"/>
        <end position="23"/>
    </location>
</feature>
<dbReference type="OrthoDB" id="7063913at2"/>
<feature type="region of interest" description="Disordered" evidence="1">
    <location>
        <begin position="264"/>
        <end position="290"/>
    </location>
</feature>
<name>A0A432LUD2_9GAMM</name>
<dbReference type="RefSeq" id="WP_126673469.1">
    <property type="nucleotide sequence ID" value="NZ_RYZR01000005.1"/>
</dbReference>
<evidence type="ECO:0000256" key="1">
    <source>
        <dbReference type="SAM" id="MobiDB-lite"/>
    </source>
</evidence>
<evidence type="ECO:0000256" key="2">
    <source>
        <dbReference type="SAM" id="SignalP"/>
    </source>
</evidence>
<dbReference type="InterPro" id="IPR006597">
    <property type="entry name" value="Sel1-like"/>
</dbReference>
<dbReference type="SUPFAM" id="SSF81901">
    <property type="entry name" value="HCP-like"/>
    <property type="match status" value="1"/>
</dbReference>
<protein>
    <submittedName>
        <fullName evidence="3">Sel1 repeat family protein</fullName>
    </submittedName>
</protein>
<dbReference type="SMART" id="SM00671">
    <property type="entry name" value="SEL1"/>
    <property type="match status" value="1"/>
</dbReference>
<gene>
    <name evidence="3" type="ORF">EKH79_09045</name>
</gene>
<dbReference type="Proteomes" id="UP000267077">
    <property type="component" value="Unassembled WGS sequence"/>
</dbReference>
<evidence type="ECO:0000313" key="3">
    <source>
        <dbReference type="EMBL" id="RUL64190.1"/>
    </source>
</evidence>
<sequence length="290" mass="30976">MKALRRTFICCVLLALTPFVAAAADGDVAAAQSDQQLQHTLKSMKENSTEGHPDLHGQFGGILRYEKGDYAGAMKYFLLGARYADKVSQLSIGLMYLNGQGVPKDPVTGYAWIALSAERNYPKFVETRDSVWAQLDPDQRDKANEILKQLTAEYGDAVAKPRMVAELQQGKLHMTGSPLGVAIFNSQATKSQFFGNLSGAGLGAAGLDAGDPLPDCGLGSVEGGVITGCGDFWAENRWNSKTYFKAQDSFWSGTVRVGALQDVSTKPTSVAQPASSTPSTDEPDGSTNPL</sequence>